<dbReference type="OMA" id="ACNYTAG"/>
<reference evidence="3" key="1">
    <citation type="submission" date="2014-04" db="EMBL/GenBank/DDBJ databases">
        <title>Evolutionary Origins and Diversification of the Mycorrhizal Mutualists.</title>
        <authorList>
            <consortium name="DOE Joint Genome Institute"/>
            <consortium name="Mycorrhizal Genomics Consortium"/>
            <person name="Kohler A."/>
            <person name="Kuo A."/>
            <person name="Nagy L.G."/>
            <person name="Floudas D."/>
            <person name="Copeland A."/>
            <person name="Barry K.W."/>
            <person name="Cichocki N."/>
            <person name="Veneault-Fourrey C."/>
            <person name="LaButti K."/>
            <person name="Lindquist E.A."/>
            <person name="Lipzen A."/>
            <person name="Lundell T."/>
            <person name="Morin E."/>
            <person name="Murat C."/>
            <person name="Riley R."/>
            <person name="Ohm R."/>
            <person name="Sun H."/>
            <person name="Tunlid A."/>
            <person name="Henrissat B."/>
            <person name="Grigoriev I.V."/>
            <person name="Hibbett D.S."/>
            <person name="Martin F."/>
        </authorList>
    </citation>
    <scope>NUCLEOTIDE SEQUENCE [LARGE SCALE GENOMIC DNA]</scope>
    <source>
        <strain evidence="3">FD-334 SS-4</strain>
    </source>
</reference>
<protein>
    <recommendedName>
        <fullName evidence="1">DUF1996 domain-containing protein</fullName>
    </recommendedName>
</protein>
<dbReference type="PANTHER" id="PTHR43662">
    <property type="match status" value="1"/>
</dbReference>
<sequence length="376" mass="41241">MDPIVNPGTVSTHVHGVVGGSNFGINISTATLRGSECTSIPIPQDNSNYWYPQLYFYWANGTFTSVEGNPVMYYLFSDDPGNTTAFPDDFRMISGDPTLRTYDPSSFSQQAITYLCLNFNGNSPRFNELPRMKCPSGIRSQINFPSCWDGVNTDSPDHRSHVSFLSAGPDNGTCIDSRFPRTLPRIFMEVYWVTQTFDNFRLSAADPDQPFVFSNGDPTGYSYHADFLNGWNTGVLQDAVDRCNCNPYGDPSCCAAQGIFDFEQNKQCYVTDTIDEKALGTVDSLPGNNPVQGRCYEEYFDNSTPALLSPVLVYTDINTPSPDGTVVIPAQTVSVTQLAQGTCLGNSSYSLRLNSPTSSLTTYICIAAAMLLISVS</sequence>
<name>A0A0D2LCK0_HYPSF</name>
<dbReference type="InterPro" id="IPR018535">
    <property type="entry name" value="DUF1996"/>
</dbReference>
<dbReference type="EMBL" id="KN817534">
    <property type="protein sequence ID" value="KJA25007.1"/>
    <property type="molecule type" value="Genomic_DNA"/>
</dbReference>
<accession>A0A0D2LCK0</accession>
<organism evidence="2 3">
    <name type="scientific">Hypholoma sublateritium (strain FD-334 SS-4)</name>
    <dbReference type="NCBI Taxonomy" id="945553"/>
    <lineage>
        <taxon>Eukaryota</taxon>
        <taxon>Fungi</taxon>
        <taxon>Dikarya</taxon>
        <taxon>Basidiomycota</taxon>
        <taxon>Agaricomycotina</taxon>
        <taxon>Agaricomycetes</taxon>
        <taxon>Agaricomycetidae</taxon>
        <taxon>Agaricales</taxon>
        <taxon>Agaricineae</taxon>
        <taxon>Strophariaceae</taxon>
        <taxon>Hypholoma</taxon>
    </lineage>
</organism>
<proteinExistence type="predicted"/>
<feature type="domain" description="DUF1996" evidence="1">
    <location>
        <begin position="2"/>
        <end position="231"/>
    </location>
</feature>
<dbReference type="Pfam" id="PF09362">
    <property type="entry name" value="DUF1996"/>
    <property type="match status" value="1"/>
</dbReference>
<gene>
    <name evidence="2" type="ORF">HYPSUDRAFT_38379</name>
</gene>
<evidence type="ECO:0000313" key="2">
    <source>
        <dbReference type="EMBL" id="KJA25007.1"/>
    </source>
</evidence>
<dbReference type="PANTHER" id="PTHR43662:SF3">
    <property type="entry name" value="DOMAIN PROTEIN, PUTATIVE (AFU_ORTHOLOGUE AFUA_6G11970)-RELATED"/>
    <property type="match status" value="1"/>
</dbReference>
<dbReference type="AlphaFoldDB" id="A0A0D2LCK0"/>
<dbReference type="OrthoDB" id="74764at2759"/>
<evidence type="ECO:0000259" key="1">
    <source>
        <dbReference type="Pfam" id="PF09362"/>
    </source>
</evidence>
<evidence type="ECO:0000313" key="3">
    <source>
        <dbReference type="Proteomes" id="UP000054270"/>
    </source>
</evidence>
<dbReference type="STRING" id="945553.A0A0D2LCK0"/>
<dbReference type="Proteomes" id="UP000054270">
    <property type="component" value="Unassembled WGS sequence"/>
</dbReference>
<keyword evidence="3" id="KW-1185">Reference proteome</keyword>